<evidence type="ECO:0000259" key="3">
    <source>
        <dbReference type="Pfam" id="PF12728"/>
    </source>
</evidence>
<keyword evidence="5" id="KW-1185">Reference proteome</keyword>
<accession>A0A517U004</accession>
<dbReference type="Proteomes" id="UP000317909">
    <property type="component" value="Chromosome"/>
</dbReference>
<keyword evidence="2" id="KW-1133">Transmembrane helix</keyword>
<feature type="region of interest" description="Disordered" evidence="1">
    <location>
        <begin position="235"/>
        <end position="298"/>
    </location>
</feature>
<evidence type="ECO:0000256" key="1">
    <source>
        <dbReference type="SAM" id="MobiDB-lite"/>
    </source>
</evidence>
<dbReference type="EMBL" id="CP036339">
    <property type="protein sequence ID" value="QDT73958.1"/>
    <property type="molecule type" value="Genomic_DNA"/>
</dbReference>
<name>A0A517U004_9BACT</name>
<dbReference type="KEGG" id="llh:I41_31500"/>
<evidence type="ECO:0000313" key="5">
    <source>
        <dbReference type="Proteomes" id="UP000317909"/>
    </source>
</evidence>
<feature type="compositionally biased region" description="Acidic residues" evidence="1">
    <location>
        <begin position="262"/>
        <end position="278"/>
    </location>
</feature>
<feature type="domain" description="Helix-turn-helix" evidence="3">
    <location>
        <begin position="8"/>
        <end position="53"/>
    </location>
</feature>
<gene>
    <name evidence="4" type="ORF">I41_31500</name>
</gene>
<feature type="transmembrane region" description="Helical" evidence="2">
    <location>
        <begin position="466"/>
        <end position="487"/>
    </location>
</feature>
<feature type="region of interest" description="Disordered" evidence="1">
    <location>
        <begin position="109"/>
        <end position="134"/>
    </location>
</feature>
<dbReference type="RefSeq" id="WP_145433710.1">
    <property type="nucleotide sequence ID" value="NZ_CP036339.1"/>
</dbReference>
<sequence>MEQKFVKFEEAIEKLGISAERLNQLREEGELRAYRDGSSWKFRSDEIERMVTEGIPDPPPPSDISLVGADDLVDSSPLMGLDDLDDLKLADDDDLSLGSELELAADQDDTVTAGGSDPALSIHDGTNEGSDPSDSILLSEEELGESLPAASTIIGRSKANSPDADLNLVTDDDLALGGSDVALAGGASNVLSSGVSGSGVLDELDKASGATSAFEDLEELELDLAAESSRILSPAEAAGVAEQKGAFAKQQAPPDSDLKIEDDLEIDDGTDPVPEVDLDAGKSKANAGPTSDLELATDEDDFVLATDGGSDITLDSGDSGINLSPSDSGLALDDIPLEIGGSAILDSLTLGGGKGESDLSLIGSDIQQGAAKGPGLQTDDDFRLTPLGEKDDDGDSSSQVIALDADLGDLGGEEEAGILGDDAFAEIEEGDGVMLSEDYGDGAAGEFEAVAFAGAPTARAQGEYTLWNILGLASCFFLMMFAGMLSLDMVRNIWSWEDNLTLNDSLLESLGGMFGLR</sequence>
<dbReference type="InterPro" id="IPR041657">
    <property type="entry name" value="HTH_17"/>
</dbReference>
<feature type="region of interest" description="Disordered" evidence="1">
    <location>
        <begin position="369"/>
        <end position="398"/>
    </location>
</feature>
<dbReference type="Pfam" id="PF12728">
    <property type="entry name" value="HTH_17"/>
    <property type="match status" value="1"/>
</dbReference>
<evidence type="ECO:0000256" key="2">
    <source>
        <dbReference type="SAM" id="Phobius"/>
    </source>
</evidence>
<organism evidence="4 5">
    <name type="scientific">Lacipirellula limnantheis</name>
    <dbReference type="NCBI Taxonomy" id="2528024"/>
    <lineage>
        <taxon>Bacteria</taxon>
        <taxon>Pseudomonadati</taxon>
        <taxon>Planctomycetota</taxon>
        <taxon>Planctomycetia</taxon>
        <taxon>Pirellulales</taxon>
        <taxon>Lacipirellulaceae</taxon>
        <taxon>Lacipirellula</taxon>
    </lineage>
</organism>
<proteinExistence type="predicted"/>
<keyword evidence="2" id="KW-0472">Membrane</keyword>
<protein>
    <submittedName>
        <fullName evidence="4">Helix-turn-helix domain protein</fullName>
    </submittedName>
</protein>
<reference evidence="4 5" key="1">
    <citation type="submission" date="2019-02" db="EMBL/GenBank/DDBJ databases">
        <title>Deep-cultivation of Planctomycetes and their phenomic and genomic characterization uncovers novel biology.</title>
        <authorList>
            <person name="Wiegand S."/>
            <person name="Jogler M."/>
            <person name="Boedeker C."/>
            <person name="Pinto D."/>
            <person name="Vollmers J."/>
            <person name="Rivas-Marin E."/>
            <person name="Kohn T."/>
            <person name="Peeters S.H."/>
            <person name="Heuer A."/>
            <person name="Rast P."/>
            <person name="Oberbeckmann S."/>
            <person name="Bunk B."/>
            <person name="Jeske O."/>
            <person name="Meyerdierks A."/>
            <person name="Storesund J.E."/>
            <person name="Kallscheuer N."/>
            <person name="Luecker S."/>
            <person name="Lage O.M."/>
            <person name="Pohl T."/>
            <person name="Merkel B.J."/>
            <person name="Hornburger P."/>
            <person name="Mueller R.-W."/>
            <person name="Bruemmer F."/>
            <person name="Labrenz M."/>
            <person name="Spormann A.M."/>
            <person name="Op den Camp H."/>
            <person name="Overmann J."/>
            <person name="Amann R."/>
            <person name="Jetten M.S.M."/>
            <person name="Mascher T."/>
            <person name="Medema M.H."/>
            <person name="Devos D.P."/>
            <person name="Kaster A.-K."/>
            <person name="Ovreas L."/>
            <person name="Rohde M."/>
            <person name="Galperin M.Y."/>
            <person name="Jogler C."/>
        </authorList>
    </citation>
    <scope>NUCLEOTIDE SEQUENCE [LARGE SCALE GENOMIC DNA]</scope>
    <source>
        <strain evidence="4 5">I41</strain>
    </source>
</reference>
<keyword evidence="2" id="KW-0812">Transmembrane</keyword>
<dbReference type="AlphaFoldDB" id="A0A517U004"/>
<evidence type="ECO:0000313" key="4">
    <source>
        <dbReference type="EMBL" id="QDT73958.1"/>
    </source>
</evidence>
<dbReference type="OrthoDB" id="283946at2"/>